<evidence type="ECO:0000313" key="3">
    <source>
        <dbReference type="Proteomes" id="UP001159427"/>
    </source>
</evidence>
<evidence type="ECO:0000313" key="2">
    <source>
        <dbReference type="EMBL" id="CAH3029589.1"/>
    </source>
</evidence>
<evidence type="ECO:0008006" key="4">
    <source>
        <dbReference type="Google" id="ProtNLM"/>
    </source>
</evidence>
<feature type="region of interest" description="Disordered" evidence="1">
    <location>
        <begin position="671"/>
        <end position="693"/>
    </location>
</feature>
<dbReference type="Proteomes" id="UP001159427">
    <property type="component" value="Unassembled WGS sequence"/>
</dbReference>
<accession>A0ABN8MLV2</accession>
<dbReference type="PANTHER" id="PTHR46954:SF1">
    <property type="entry name" value="C2H2-TYPE DOMAIN-CONTAINING PROTEIN"/>
    <property type="match status" value="1"/>
</dbReference>
<feature type="non-terminal residue" evidence="2">
    <location>
        <position position="693"/>
    </location>
</feature>
<proteinExistence type="predicted"/>
<dbReference type="EMBL" id="CALNXI010000581">
    <property type="protein sequence ID" value="CAH3029589.1"/>
    <property type="molecule type" value="Genomic_DNA"/>
</dbReference>
<comment type="caution">
    <text evidence="2">The sequence shown here is derived from an EMBL/GenBank/DDBJ whole genome shotgun (WGS) entry which is preliminary data.</text>
</comment>
<feature type="region of interest" description="Disordered" evidence="1">
    <location>
        <begin position="40"/>
        <end position="69"/>
    </location>
</feature>
<name>A0ABN8MLV2_9CNID</name>
<gene>
    <name evidence="2" type="ORF">PEVE_00036435</name>
</gene>
<organism evidence="2 3">
    <name type="scientific">Porites evermanni</name>
    <dbReference type="NCBI Taxonomy" id="104178"/>
    <lineage>
        <taxon>Eukaryota</taxon>
        <taxon>Metazoa</taxon>
        <taxon>Cnidaria</taxon>
        <taxon>Anthozoa</taxon>
        <taxon>Hexacorallia</taxon>
        <taxon>Scleractinia</taxon>
        <taxon>Fungiina</taxon>
        <taxon>Poritidae</taxon>
        <taxon>Porites</taxon>
    </lineage>
</organism>
<protein>
    <recommendedName>
        <fullName evidence="4">C2H2-type domain-containing protein</fullName>
    </recommendedName>
</protein>
<reference evidence="2 3" key="1">
    <citation type="submission" date="2022-05" db="EMBL/GenBank/DDBJ databases">
        <authorList>
            <consortium name="Genoscope - CEA"/>
            <person name="William W."/>
        </authorList>
    </citation>
    <scope>NUCLEOTIDE SEQUENCE [LARGE SCALE GENOMIC DNA]</scope>
</reference>
<dbReference type="PANTHER" id="PTHR46954">
    <property type="entry name" value="C2H2-TYPE DOMAIN-CONTAINING PROTEIN"/>
    <property type="match status" value="1"/>
</dbReference>
<keyword evidence="3" id="KW-1185">Reference proteome</keyword>
<sequence length="693" mass="79073">MLAYKKGEQSALINIHELILQPETLSALFEEKQREVADCNDRKQEEQQRQPVLESVKERRQKKRGQPSVVSKFPEIVGRMTDFLKQHGYAAHNRRRTTTGTGQGVTLGQIKQHLLSTVEGLAEHGISRDTIHLMMAPPRKGTKRAGRYKGLVDARVPAKKNQYREDHPDAHLLFSRVAYRREMGVVFSDEIETLSVDDMNKIKVGPNAVSRYHQISNFFLRDDSPNYPDHDFPHPGYLIIPSGYMRLCHSPAEGSEDEFEEIAGNEDSFPDSTTVVEERGQSPFTIIPSEGIDKMSVQHDKVGRVHLKVPHTGPAVVNLRTSTFYSSTFQSHMNDMWPILETSVEKGKTAAIIVADNGPDWNPSLVLNALFDMRLWRDLNLDMLLICSYAAHYSAYNPIEHLWSPLTKKLSSVRLSAVAHGDTKAPCNMAFKSDERKQKEAIVFDEAIKEVCETYWKDVTYNGHPVKAVGVPYIQTEGNFHYKDHDEIASLLKKPIRQLRDNKESLKELEFLLKHVDRKKNELVFMKCSDGSCGHCTLHPVRAKKLFKFLKGNKKLLFNPMESDQHPGHYYTFLEMCKKSAEHVHMHVGNVCLPSEMNAEQQLGKCHLCPSYSFSSKTEKQQHISLFHRKQKEGKGRRRTANTRAQHVCKYQTSANASGGPRECGMTFTSKRKLAKHQREARHRKRDAKQKLA</sequence>
<evidence type="ECO:0000256" key="1">
    <source>
        <dbReference type="SAM" id="MobiDB-lite"/>
    </source>
</evidence>